<evidence type="ECO:0000256" key="5">
    <source>
        <dbReference type="ARBA" id="ARBA00023136"/>
    </source>
</evidence>
<dbReference type="GO" id="GO:0046933">
    <property type="term" value="F:proton-transporting ATP synthase activity, rotational mechanism"/>
    <property type="evidence" value="ECO:0007669"/>
    <property type="project" value="UniProtKB-UniRule"/>
</dbReference>
<dbReference type="Pfam" id="PF00401">
    <property type="entry name" value="ATP-synt_DE"/>
    <property type="match status" value="1"/>
</dbReference>
<dbReference type="HAMAP" id="MF_00530">
    <property type="entry name" value="ATP_synth_epsil_bac"/>
    <property type="match status" value="1"/>
</dbReference>
<evidence type="ECO:0000256" key="9">
    <source>
        <dbReference type="RuleBase" id="RU003656"/>
    </source>
</evidence>
<dbReference type="InterPro" id="IPR036794">
    <property type="entry name" value="ATP_F1_dsu/esu_C_sf"/>
</dbReference>
<organism evidence="12 13">
    <name type="scientific">Candidatus Pullilachnospira gallistercoris</name>
    <dbReference type="NCBI Taxonomy" id="2840911"/>
    <lineage>
        <taxon>Bacteria</taxon>
        <taxon>Bacillati</taxon>
        <taxon>Bacillota</taxon>
        <taxon>Clostridia</taxon>
        <taxon>Lachnospirales</taxon>
        <taxon>Lachnospiraceae</taxon>
        <taxon>Lachnospiraceae incertae sedis</taxon>
        <taxon>Candidatus Pullilachnospira</taxon>
    </lineage>
</organism>
<dbReference type="PANTHER" id="PTHR13822">
    <property type="entry name" value="ATP SYNTHASE DELTA/EPSILON CHAIN"/>
    <property type="match status" value="1"/>
</dbReference>
<evidence type="ECO:0000256" key="4">
    <source>
        <dbReference type="ARBA" id="ARBA00023065"/>
    </source>
</evidence>
<keyword evidence="8" id="KW-1003">Cell membrane</keyword>
<dbReference type="Gene3D" id="1.20.5.440">
    <property type="entry name" value="ATP synthase delta/epsilon subunit, C-terminal domain"/>
    <property type="match status" value="1"/>
</dbReference>
<evidence type="ECO:0000313" key="13">
    <source>
        <dbReference type="Proteomes" id="UP000823912"/>
    </source>
</evidence>
<keyword evidence="7 8" id="KW-0066">ATP synthesis</keyword>
<evidence type="ECO:0000256" key="3">
    <source>
        <dbReference type="ARBA" id="ARBA00022448"/>
    </source>
</evidence>
<reference evidence="12" key="2">
    <citation type="journal article" date="2021" name="PeerJ">
        <title>Extensive microbial diversity within the chicken gut microbiome revealed by metagenomics and culture.</title>
        <authorList>
            <person name="Gilroy R."/>
            <person name="Ravi A."/>
            <person name="Getino M."/>
            <person name="Pursley I."/>
            <person name="Horton D.L."/>
            <person name="Alikhan N.F."/>
            <person name="Baker D."/>
            <person name="Gharbi K."/>
            <person name="Hall N."/>
            <person name="Watson M."/>
            <person name="Adriaenssens E.M."/>
            <person name="Foster-Nyarko E."/>
            <person name="Jarju S."/>
            <person name="Secka A."/>
            <person name="Antonio M."/>
            <person name="Oren A."/>
            <person name="Chaudhuri R.R."/>
            <person name="La Ragione R."/>
            <person name="Hildebrand F."/>
            <person name="Pallen M.J."/>
        </authorList>
    </citation>
    <scope>NUCLEOTIDE SEQUENCE</scope>
    <source>
        <strain evidence="12">ChiSjej5B23-6657</strain>
    </source>
</reference>
<dbReference type="InterPro" id="IPR020547">
    <property type="entry name" value="ATP_synth_F1_esu_C"/>
</dbReference>
<keyword evidence="8" id="KW-0375">Hydrogen ion transport</keyword>
<evidence type="ECO:0000256" key="2">
    <source>
        <dbReference type="ARBA" id="ARBA00005712"/>
    </source>
</evidence>
<dbReference type="InterPro" id="IPR001469">
    <property type="entry name" value="ATP_synth_F1_dsu/esu"/>
</dbReference>
<dbReference type="GO" id="GO:0005524">
    <property type="term" value="F:ATP binding"/>
    <property type="evidence" value="ECO:0007669"/>
    <property type="project" value="UniProtKB-UniRule"/>
</dbReference>
<comment type="subcellular location">
    <subcellularLocation>
        <location evidence="1 8">Cell membrane</location>
        <topology evidence="1 8">Peripheral membrane protein</topology>
    </subcellularLocation>
</comment>
<dbReference type="AlphaFoldDB" id="A0A9D1JAE3"/>
<keyword evidence="5 8" id="KW-0472">Membrane</keyword>
<evidence type="ECO:0000256" key="6">
    <source>
        <dbReference type="ARBA" id="ARBA00023196"/>
    </source>
</evidence>
<dbReference type="EMBL" id="DVHM01000024">
    <property type="protein sequence ID" value="HIR69889.1"/>
    <property type="molecule type" value="Genomic_DNA"/>
</dbReference>
<protein>
    <recommendedName>
        <fullName evidence="8">ATP synthase epsilon chain</fullName>
    </recommendedName>
    <alternativeName>
        <fullName evidence="8">ATP synthase F1 sector epsilon subunit</fullName>
    </alternativeName>
    <alternativeName>
        <fullName evidence="8">F-ATPase epsilon subunit</fullName>
    </alternativeName>
</protein>
<feature type="domain" description="ATP synthase F1 complex delta/epsilon subunit N-terminal" evidence="11">
    <location>
        <begin position="6"/>
        <end position="84"/>
    </location>
</feature>
<comment type="subunit">
    <text evidence="8 9">F-type ATPases have 2 components, CF(1) - the catalytic core - and CF(0) - the membrane proton channel. CF(1) has five subunits: alpha(3), beta(3), gamma(1), delta(1), epsilon(1). CF(0) has three main subunits: a, b and c.</text>
</comment>
<dbReference type="GO" id="GO:0045259">
    <property type="term" value="C:proton-transporting ATP synthase complex"/>
    <property type="evidence" value="ECO:0007669"/>
    <property type="project" value="UniProtKB-KW"/>
</dbReference>
<dbReference type="Proteomes" id="UP000823912">
    <property type="component" value="Unassembled WGS sequence"/>
</dbReference>
<evidence type="ECO:0000259" key="10">
    <source>
        <dbReference type="Pfam" id="PF00401"/>
    </source>
</evidence>
<proteinExistence type="inferred from homology"/>
<comment type="similarity">
    <text evidence="2 8 9">Belongs to the ATPase epsilon chain family.</text>
</comment>
<evidence type="ECO:0000256" key="1">
    <source>
        <dbReference type="ARBA" id="ARBA00004202"/>
    </source>
</evidence>
<keyword evidence="6 8" id="KW-0139">CF(1)</keyword>
<gene>
    <name evidence="8 12" type="primary">atpC</name>
    <name evidence="12" type="ORF">IAA55_01250</name>
</gene>
<dbReference type="SUPFAM" id="SSF46604">
    <property type="entry name" value="Epsilon subunit of F1F0-ATP synthase C-terminal domain"/>
    <property type="match status" value="1"/>
</dbReference>
<evidence type="ECO:0000256" key="8">
    <source>
        <dbReference type="HAMAP-Rule" id="MF_00530"/>
    </source>
</evidence>
<evidence type="ECO:0000259" key="11">
    <source>
        <dbReference type="Pfam" id="PF02823"/>
    </source>
</evidence>
<dbReference type="InterPro" id="IPR036771">
    <property type="entry name" value="ATPsynth_dsu/esu_N"/>
</dbReference>
<accession>A0A9D1JAE3</accession>
<comment type="function">
    <text evidence="8">Produces ATP from ADP in the presence of a proton gradient across the membrane.</text>
</comment>
<sequence length="139" mass="15819">MNKTFYLKIIASDGVFFEGRVRQIIIPAPDGAKGIMANHEDMLIAVDIGLAKVELPEGEWHEAVVGQGFAEIVNNRVTLIVETAEKPEDIDLRRAEEQKERAEEQLRQKQSIQEYYHSQASLARAMNRLRAGHGHRWNL</sequence>
<feature type="domain" description="ATP synthase epsilon subunit C-terminal" evidence="10">
    <location>
        <begin position="88"/>
        <end position="131"/>
    </location>
</feature>
<dbReference type="InterPro" id="IPR020546">
    <property type="entry name" value="ATP_synth_F1_dsu/esu_N"/>
</dbReference>
<evidence type="ECO:0000256" key="7">
    <source>
        <dbReference type="ARBA" id="ARBA00023310"/>
    </source>
</evidence>
<dbReference type="CDD" id="cd12152">
    <property type="entry name" value="F1-ATPase_delta"/>
    <property type="match status" value="1"/>
</dbReference>
<dbReference type="Gene3D" id="2.60.15.10">
    <property type="entry name" value="F0F1 ATP synthase delta/epsilon subunit, N-terminal"/>
    <property type="match status" value="1"/>
</dbReference>
<comment type="caution">
    <text evidence="12">The sequence shown here is derived from an EMBL/GenBank/DDBJ whole genome shotgun (WGS) entry which is preliminary data.</text>
</comment>
<dbReference type="SUPFAM" id="SSF51344">
    <property type="entry name" value="Epsilon subunit of F1F0-ATP synthase N-terminal domain"/>
    <property type="match status" value="1"/>
</dbReference>
<dbReference type="PANTHER" id="PTHR13822:SF10">
    <property type="entry name" value="ATP SYNTHASE EPSILON CHAIN, CHLOROPLASTIC"/>
    <property type="match status" value="1"/>
</dbReference>
<dbReference type="GO" id="GO:0005886">
    <property type="term" value="C:plasma membrane"/>
    <property type="evidence" value="ECO:0007669"/>
    <property type="project" value="UniProtKB-SubCell"/>
</dbReference>
<name>A0A9D1JAE3_9FIRM</name>
<reference evidence="12" key="1">
    <citation type="submission" date="2020-10" db="EMBL/GenBank/DDBJ databases">
        <authorList>
            <person name="Gilroy R."/>
        </authorList>
    </citation>
    <scope>NUCLEOTIDE SEQUENCE</scope>
    <source>
        <strain evidence="12">ChiSjej5B23-6657</strain>
    </source>
</reference>
<evidence type="ECO:0000313" key="12">
    <source>
        <dbReference type="EMBL" id="HIR69889.1"/>
    </source>
</evidence>
<keyword evidence="3 8" id="KW-0813">Transport</keyword>
<keyword evidence="4 8" id="KW-0406">Ion transport</keyword>
<dbReference type="Pfam" id="PF02823">
    <property type="entry name" value="ATP-synt_DE_N"/>
    <property type="match status" value="1"/>
</dbReference>
<dbReference type="NCBIfam" id="TIGR01216">
    <property type="entry name" value="ATP_synt_epsi"/>
    <property type="match status" value="1"/>
</dbReference>